<organism evidence="1 2">
    <name type="scientific">Roseicella aerolata</name>
    <dbReference type="NCBI Taxonomy" id="2883479"/>
    <lineage>
        <taxon>Bacteria</taxon>
        <taxon>Pseudomonadati</taxon>
        <taxon>Pseudomonadota</taxon>
        <taxon>Alphaproteobacteria</taxon>
        <taxon>Acetobacterales</taxon>
        <taxon>Roseomonadaceae</taxon>
        <taxon>Roseicella</taxon>
    </lineage>
</organism>
<accession>A0A9X1IA04</accession>
<dbReference type="AlphaFoldDB" id="A0A9X1IA04"/>
<gene>
    <name evidence="1" type="ORF">LHA35_04520</name>
</gene>
<name>A0A9X1IA04_9PROT</name>
<proteinExistence type="predicted"/>
<evidence type="ECO:0000313" key="2">
    <source>
        <dbReference type="Proteomes" id="UP001139311"/>
    </source>
</evidence>
<keyword evidence="2" id="KW-1185">Reference proteome</keyword>
<dbReference type="Proteomes" id="UP001139311">
    <property type="component" value="Unassembled WGS sequence"/>
</dbReference>
<dbReference type="EMBL" id="JAJAQI010000005">
    <property type="protein sequence ID" value="MCB4820995.1"/>
    <property type="molecule type" value="Genomic_DNA"/>
</dbReference>
<dbReference type="RefSeq" id="WP_226605058.1">
    <property type="nucleotide sequence ID" value="NZ_JAJAQI010000005.1"/>
</dbReference>
<evidence type="ECO:0000313" key="1">
    <source>
        <dbReference type="EMBL" id="MCB4820995.1"/>
    </source>
</evidence>
<comment type="caution">
    <text evidence="1">The sequence shown here is derived from an EMBL/GenBank/DDBJ whole genome shotgun (WGS) entry which is preliminary data.</text>
</comment>
<protein>
    <submittedName>
        <fullName evidence="1">Uncharacterized protein</fullName>
    </submittedName>
</protein>
<reference evidence="1" key="1">
    <citation type="submission" date="2021-10" db="EMBL/GenBank/DDBJ databases">
        <title>Roseicella aerolatum sp. nov., isolated from aerosols of e-waste dismantling site.</title>
        <authorList>
            <person name="Qin T."/>
        </authorList>
    </citation>
    <scope>NUCLEOTIDE SEQUENCE</scope>
    <source>
        <strain evidence="1">GB24</strain>
    </source>
</reference>
<sequence>MPGPIRVARSPAGALTYVIPIPPEHLPPVPPAELLSAWSLARRAAALELWGPPRLLRFARPGGDSTELAIADADAGCWAEAIDNEVGLGTLPGLALCLRLLALVEVLARVPALAPLFDVTPDGIDLHPALLEAAASMPLDAVARFDEAGLRRLLSQRLPPGADRRRIA</sequence>